<dbReference type="Proteomes" id="UP000248132">
    <property type="component" value="Unassembled WGS sequence"/>
</dbReference>
<evidence type="ECO:0000313" key="2">
    <source>
        <dbReference type="Proteomes" id="UP000248132"/>
    </source>
</evidence>
<comment type="caution">
    <text evidence="1">The sequence shown here is derived from an EMBL/GenBank/DDBJ whole genome shotgun (WGS) entry which is preliminary data.</text>
</comment>
<evidence type="ECO:0008006" key="3">
    <source>
        <dbReference type="Google" id="ProtNLM"/>
    </source>
</evidence>
<dbReference type="RefSeq" id="WP_110462272.1">
    <property type="nucleotide sequence ID" value="NZ_QKMR01000012.1"/>
</dbReference>
<reference evidence="1 2" key="1">
    <citation type="submission" date="2018-06" db="EMBL/GenBank/DDBJ databases">
        <title>Genomic Encyclopedia of Type Strains, Phase I: the one thousand microbial genomes (KMG-I) project.</title>
        <authorList>
            <person name="Kyrpides N."/>
        </authorList>
    </citation>
    <scope>NUCLEOTIDE SEQUENCE [LARGE SCALE GENOMIC DNA]</scope>
    <source>
        <strain evidence="1 2">DSM 19573</strain>
    </source>
</reference>
<evidence type="ECO:0000313" key="1">
    <source>
        <dbReference type="EMBL" id="PYG87337.1"/>
    </source>
</evidence>
<accession>A0A318XN16</accession>
<protein>
    <recommendedName>
        <fullName evidence="3">N-acetyltransferase domain-containing protein</fullName>
    </recommendedName>
</protein>
<gene>
    <name evidence="1" type="ORF">LY28_02246</name>
</gene>
<dbReference type="EMBL" id="QKMR01000012">
    <property type="protein sequence ID" value="PYG87337.1"/>
    <property type="molecule type" value="Genomic_DNA"/>
</dbReference>
<keyword evidence="2" id="KW-1185">Reference proteome</keyword>
<dbReference type="AlphaFoldDB" id="A0A318XN16"/>
<dbReference type="Gene3D" id="3.40.630.30">
    <property type="match status" value="1"/>
</dbReference>
<sequence length="256" mass="28580">MSTAVKNVLNNVVFCPVSFEDLSFELLDSTDTEAVKGAAECLAESFAGVEIDGVHISEPMTIACKLSKEDMFDYVHGYLSDSSRQNLTYIAKDIFSGNIVGVLASENFDPEEEIPVFEGNIAPMNIILAFLADLDDRLVKTIERKTGNKVHKNEYVHAFMGGSVLKDKKRFVVIKLFECLIIDATLKGYKGIIGEATNPKCVKMISEYCGFHQVYDVNGYPIMGDYSKHPVFKSVPKEISETCRIMYKPLDLQFDI</sequence>
<name>A0A318XN16_9FIRM</name>
<proteinExistence type="predicted"/>
<organism evidence="1 2">
    <name type="scientific">Ruminiclostridium sufflavum DSM 19573</name>
    <dbReference type="NCBI Taxonomy" id="1121337"/>
    <lineage>
        <taxon>Bacteria</taxon>
        <taxon>Bacillati</taxon>
        <taxon>Bacillota</taxon>
        <taxon>Clostridia</taxon>
        <taxon>Eubacteriales</taxon>
        <taxon>Oscillospiraceae</taxon>
        <taxon>Ruminiclostridium</taxon>
    </lineage>
</organism>
<dbReference type="OrthoDB" id="2080303at2"/>